<organism evidence="4 5">
    <name type="scientific">Candidatus Anoxymicrobium japonicum</name>
    <dbReference type="NCBI Taxonomy" id="2013648"/>
    <lineage>
        <taxon>Bacteria</taxon>
        <taxon>Bacillati</taxon>
        <taxon>Actinomycetota</taxon>
        <taxon>Candidatus Geothermincolia</taxon>
        <taxon>Candidatus Geothermincolales</taxon>
        <taxon>Candidatus Anoxymicrobiaceae</taxon>
        <taxon>Candidatus Anoxymicrobium</taxon>
    </lineage>
</organism>
<dbReference type="InterPro" id="IPR051398">
    <property type="entry name" value="Polysacch_Deacetylase"/>
</dbReference>
<comment type="caution">
    <text evidence="4">The sequence shown here is derived from an EMBL/GenBank/DDBJ whole genome shotgun (WGS) entry which is preliminary data.</text>
</comment>
<dbReference type="GO" id="GO:0005576">
    <property type="term" value="C:extracellular region"/>
    <property type="evidence" value="ECO:0007669"/>
    <property type="project" value="UniProtKB-SubCell"/>
</dbReference>
<name>A0A2N3G5Q4_9ACTN</name>
<evidence type="ECO:0000256" key="1">
    <source>
        <dbReference type="ARBA" id="ARBA00004613"/>
    </source>
</evidence>
<evidence type="ECO:0000313" key="5">
    <source>
        <dbReference type="Proteomes" id="UP000233654"/>
    </source>
</evidence>
<dbReference type="Proteomes" id="UP000233654">
    <property type="component" value="Unassembled WGS sequence"/>
</dbReference>
<evidence type="ECO:0000259" key="3">
    <source>
        <dbReference type="PROSITE" id="PS51677"/>
    </source>
</evidence>
<gene>
    <name evidence="4" type="ORF">CVT63_04770</name>
</gene>
<dbReference type="PANTHER" id="PTHR34216">
    <property type="match status" value="1"/>
</dbReference>
<keyword evidence="2" id="KW-0732">Signal</keyword>
<protein>
    <submittedName>
        <fullName evidence="4">Carbohydrate esterase family protein</fullName>
    </submittedName>
</protein>
<dbReference type="EMBL" id="PHEX01000035">
    <property type="protein sequence ID" value="PKQ28046.1"/>
    <property type="molecule type" value="Genomic_DNA"/>
</dbReference>
<dbReference type="InterPro" id="IPR002509">
    <property type="entry name" value="NODB_dom"/>
</dbReference>
<dbReference type="InterPro" id="IPR011330">
    <property type="entry name" value="Glyco_hydro/deAcase_b/a-brl"/>
</dbReference>
<dbReference type="SUPFAM" id="SSF88713">
    <property type="entry name" value="Glycoside hydrolase/deacetylase"/>
    <property type="match status" value="1"/>
</dbReference>
<dbReference type="PROSITE" id="PS51677">
    <property type="entry name" value="NODB"/>
    <property type="match status" value="1"/>
</dbReference>
<accession>A0A2N3G5Q4</accession>
<evidence type="ECO:0000313" key="4">
    <source>
        <dbReference type="EMBL" id="PKQ28046.1"/>
    </source>
</evidence>
<feature type="domain" description="NodB homology" evidence="3">
    <location>
        <begin position="79"/>
        <end position="338"/>
    </location>
</feature>
<dbReference type="AlphaFoldDB" id="A0A2N3G5Q4"/>
<dbReference type="Gene3D" id="3.20.20.370">
    <property type="entry name" value="Glycoside hydrolase/deacetylase"/>
    <property type="match status" value="1"/>
</dbReference>
<comment type="subcellular location">
    <subcellularLocation>
        <location evidence="1">Secreted</location>
    </subcellularLocation>
</comment>
<dbReference type="CDD" id="cd10918">
    <property type="entry name" value="CE4_NodB_like_5s_6s"/>
    <property type="match status" value="1"/>
</dbReference>
<dbReference type="Pfam" id="PF01522">
    <property type="entry name" value="Polysacc_deac_1"/>
    <property type="match status" value="1"/>
</dbReference>
<proteinExistence type="predicted"/>
<reference evidence="4 5" key="1">
    <citation type="journal article" date="2017" name="ISME J.">
        <title>Potential for microbial H2 and metal transformations associated with novel bacteria and archaea in deep terrestrial subsurface sediments.</title>
        <authorList>
            <person name="Hernsdorf A.W."/>
            <person name="Amano Y."/>
            <person name="Miyakawa K."/>
            <person name="Ise K."/>
            <person name="Suzuki Y."/>
            <person name="Anantharaman K."/>
            <person name="Probst A."/>
            <person name="Burstein D."/>
            <person name="Thomas B.C."/>
            <person name="Banfield J.F."/>
        </authorList>
    </citation>
    <scope>NUCLEOTIDE SEQUENCE [LARGE SCALE GENOMIC DNA]</scope>
    <source>
        <strain evidence="4">HGW-Actinobacteria-3</strain>
    </source>
</reference>
<dbReference type="GO" id="GO:0016810">
    <property type="term" value="F:hydrolase activity, acting on carbon-nitrogen (but not peptide) bonds"/>
    <property type="evidence" value="ECO:0007669"/>
    <property type="project" value="InterPro"/>
</dbReference>
<dbReference type="PANTHER" id="PTHR34216:SF3">
    <property type="entry name" value="POLY-BETA-1,6-N-ACETYL-D-GLUCOSAMINE N-DEACETYLASE"/>
    <property type="match status" value="1"/>
</dbReference>
<dbReference type="GO" id="GO:0005975">
    <property type="term" value="P:carbohydrate metabolic process"/>
    <property type="evidence" value="ECO:0007669"/>
    <property type="project" value="InterPro"/>
</dbReference>
<sequence>MIPDFFIRQAMGLLSPAGKRARLSVFIFHRVLPTPDPLFPDEPDAEQFDRIVSWITTWFEVIPLDAAVDALKTEKLPARAAVITFDDGYADNCTVAMPILLKHKISATFFIATGYLDGGRMWNDTIVESIRAFQQNMLDLSALGLASYRTGTIEEKRHTISAILDKTKYLAPADRHHATQEIARLTRSQLPDKLMMTSEQVRKMRQAGMQIGAHTVTHPILSRIDLSTARDEISNSKTCLENILGEPVTLFAYPNGKPGEDYLPEHARLIEAAGFHAAVSTAWGSAGAATDLFEVPRFTPWNKTRLKFAFRLMGNLLALPPACTSASPPSKDWPSTPD</sequence>
<evidence type="ECO:0000256" key="2">
    <source>
        <dbReference type="ARBA" id="ARBA00022729"/>
    </source>
</evidence>